<keyword evidence="9" id="KW-1185">Reference proteome</keyword>
<comment type="caution">
    <text evidence="8">The sequence shown here is derived from an EMBL/GenBank/DDBJ whole genome shotgun (WGS) entry which is preliminary data.</text>
</comment>
<dbReference type="InterPro" id="IPR013324">
    <property type="entry name" value="RNA_pol_sigma_r3/r4-like"/>
</dbReference>
<keyword evidence="4" id="KW-0238">DNA-binding</keyword>
<reference evidence="9" key="1">
    <citation type="journal article" date="2019" name="Int. J. Syst. Evol. Microbiol.">
        <title>The Global Catalogue of Microorganisms (GCM) 10K type strain sequencing project: providing services to taxonomists for standard genome sequencing and annotation.</title>
        <authorList>
            <consortium name="The Broad Institute Genomics Platform"/>
            <consortium name="The Broad Institute Genome Sequencing Center for Infectious Disease"/>
            <person name="Wu L."/>
            <person name="Ma J."/>
        </authorList>
    </citation>
    <scope>NUCLEOTIDE SEQUENCE [LARGE SCALE GENOMIC DNA]</scope>
    <source>
        <strain evidence="9">JCM 15933</strain>
    </source>
</reference>
<dbReference type="CDD" id="cd06171">
    <property type="entry name" value="Sigma70_r4"/>
    <property type="match status" value="1"/>
</dbReference>
<dbReference type="NCBIfam" id="TIGR02937">
    <property type="entry name" value="sigma70-ECF"/>
    <property type="match status" value="1"/>
</dbReference>
<feature type="domain" description="RNA polymerase sigma factor 70 region 4 type 2" evidence="7">
    <location>
        <begin position="134"/>
        <end position="185"/>
    </location>
</feature>
<sequence>MTELRQRPSGAETTLRPRPDWGTTATDPFDPDREAVLALLFELHYARLLRLAAQLGADDAENIVAEAYYQLYRRWHCLRDPDAAPAYLRSVVCNLTRMRLRHLQAARKHIDPGTDPIAVASAESIALVRDDQRVLMDAVRQLPARQRQALVLRHWLGLREAEIATAMGISVGAVKSHTARAIAALTKMMEDRR</sequence>
<dbReference type="InterPro" id="IPR013325">
    <property type="entry name" value="RNA_pol_sigma_r2"/>
</dbReference>
<dbReference type="SUPFAM" id="SSF88946">
    <property type="entry name" value="Sigma2 domain of RNA polymerase sigma factors"/>
    <property type="match status" value="1"/>
</dbReference>
<feature type="region of interest" description="Disordered" evidence="6">
    <location>
        <begin position="1"/>
        <end position="27"/>
    </location>
</feature>
<dbReference type="Pfam" id="PF08281">
    <property type="entry name" value="Sigma70_r4_2"/>
    <property type="match status" value="1"/>
</dbReference>
<dbReference type="InterPro" id="IPR039425">
    <property type="entry name" value="RNA_pol_sigma-70-like"/>
</dbReference>
<dbReference type="InterPro" id="IPR036388">
    <property type="entry name" value="WH-like_DNA-bd_sf"/>
</dbReference>
<comment type="similarity">
    <text evidence="1">Belongs to the sigma-70 factor family. ECF subfamily.</text>
</comment>
<organism evidence="8 9">
    <name type="scientific">Dactylosporangium maewongense</name>
    <dbReference type="NCBI Taxonomy" id="634393"/>
    <lineage>
        <taxon>Bacteria</taxon>
        <taxon>Bacillati</taxon>
        <taxon>Actinomycetota</taxon>
        <taxon>Actinomycetes</taxon>
        <taxon>Micromonosporales</taxon>
        <taxon>Micromonosporaceae</taxon>
        <taxon>Dactylosporangium</taxon>
    </lineage>
</organism>
<dbReference type="PANTHER" id="PTHR43133">
    <property type="entry name" value="RNA POLYMERASE ECF-TYPE SIGMA FACTO"/>
    <property type="match status" value="1"/>
</dbReference>
<dbReference type="EMBL" id="BAAAQD010000033">
    <property type="protein sequence ID" value="GAA1563768.1"/>
    <property type="molecule type" value="Genomic_DNA"/>
</dbReference>
<dbReference type="RefSeq" id="WP_344512593.1">
    <property type="nucleotide sequence ID" value="NZ_BAAAQD010000033.1"/>
</dbReference>
<name>A0ABP4NP51_9ACTN</name>
<protein>
    <submittedName>
        <fullName evidence="8">SigE family RNA polymerase sigma factor</fullName>
    </submittedName>
</protein>
<keyword evidence="2" id="KW-0805">Transcription regulation</keyword>
<proteinExistence type="inferred from homology"/>
<dbReference type="InterPro" id="IPR014284">
    <property type="entry name" value="RNA_pol_sigma-70_dom"/>
</dbReference>
<dbReference type="InterPro" id="IPR013249">
    <property type="entry name" value="RNA_pol_sigma70_r4_t2"/>
</dbReference>
<dbReference type="Proteomes" id="UP001501470">
    <property type="component" value="Unassembled WGS sequence"/>
</dbReference>
<evidence type="ECO:0000259" key="7">
    <source>
        <dbReference type="Pfam" id="PF08281"/>
    </source>
</evidence>
<dbReference type="Gene3D" id="1.10.1740.10">
    <property type="match status" value="1"/>
</dbReference>
<dbReference type="SUPFAM" id="SSF88659">
    <property type="entry name" value="Sigma3 and sigma4 domains of RNA polymerase sigma factors"/>
    <property type="match status" value="1"/>
</dbReference>
<accession>A0ABP4NP51</accession>
<evidence type="ECO:0000256" key="5">
    <source>
        <dbReference type="ARBA" id="ARBA00023163"/>
    </source>
</evidence>
<evidence type="ECO:0000313" key="9">
    <source>
        <dbReference type="Proteomes" id="UP001501470"/>
    </source>
</evidence>
<keyword evidence="3" id="KW-0731">Sigma factor</keyword>
<keyword evidence="5" id="KW-0804">Transcription</keyword>
<dbReference type="PANTHER" id="PTHR43133:SF50">
    <property type="entry name" value="ECF RNA POLYMERASE SIGMA FACTOR SIGM"/>
    <property type="match status" value="1"/>
</dbReference>
<gene>
    <name evidence="8" type="ORF">GCM10009827_101720</name>
</gene>
<evidence type="ECO:0000313" key="8">
    <source>
        <dbReference type="EMBL" id="GAA1563768.1"/>
    </source>
</evidence>
<evidence type="ECO:0000256" key="3">
    <source>
        <dbReference type="ARBA" id="ARBA00023082"/>
    </source>
</evidence>
<dbReference type="Gene3D" id="1.10.10.10">
    <property type="entry name" value="Winged helix-like DNA-binding domain superfamily/Winged helix DNA-binding domain"/>
    <property type="match status" value="1"/>
</dbReference>
<evidence type="ECO:0000256" key="4">
    <source>
        <dbReference type="ARBA" id="ARBA00023125"/>
    </source>
</evidence>
<evidence type="ECO:0000256" key="1">
    <source>
        <dbReference type="ARBA" id="ARBA00010641"/>
    </source>
</evidence>
<evidence type="ECO:0000256" key="6">
    <source>
        <dbReference type="SAM" id="MobiDB-lite"/>
    </source>
</evidence>
<evidence type="ECO:0000256" key="2">
    <source>
        <dbReference type="ARBA" id="ARBA00023015"/>
    </source>
</evidence>